<gene>
    <name evidence="1" type="ORF">V5799_008527</name>
</gene>
<protein>
    <submittedName>
        <fullName evidence="1">Uncharacterized protein</fullName>
    </submittedName>
</protein>
<evidence type="ECO:0000313" key="1">
    <source>
        <dbReference type="EMBL" id="KAK8785103.1"/>
    </source>
</evidence>
<reference evidence="1 2" key="1">
    <citation type="journal article" date="2023" name="Arcadia Sci">
        <title>De novo assembly of a long-read Amblyomma americanum tick genome.</title>
        <authorList>
            <person name="Chou S."/>
            <person name="Poskanzer K.E."/>
            <person name="Rollins M."/>
            <person name="Thuy-Boun P.S."/>
        </authorList>
    </citation>
    <scope>NUCLEOTIDE SEQUENCE [LARGE SCALE GENOMIC DNA]</scope>
    <source>
        <strain evidence="1">F_SG_1</strain>
        <tissue evidence="1">Salivary glands</tissue>
    </source>
</reference>
<proteinExistence type="predicted"/>
<keyword evidence="2" id="KW-1185">Reference proteome</keyword>
<comment type="caution">
    <text evidence="1">The sequence shown here is derived from an EMBL/GenBank/DDBJ whole genome shotgun (WGS) entry which is preliminary data.</text>
</comment>
<name>A0AAQ4FE54_AMBAM</name>
<sequence length="54" mass="5649">PGRVELHRASAAGKLPHHAAGSTLFCAVPYNAWRCFLLALDAGSTLTKSVPDSS</sequence>
<accession>A0AAQ4FE54</accession>
<organism evidence="1 2">
    <name type="scientific">Amblyomma americanum</name>
    <name type="common">Lone star tick</name>
    <dbReference type="NCBI Taxonomy" id="6943"/>
    <lineage>
        <taxon>Eukaryota</taxon>
        <taxon>Metazoa</taxon>
        <taxon>Ecdysozoa</taxon>
        <taxon>Arthropoda</taxon>
        <taxon>Chelicerata</taxon>
        <taxon>Arachnida</taxon>
        <taxon>Acari</taxon>
        <taxon>Parasitiformes</taxon>
        <taxon>Ixodida</taxon>
        <taxon>Ixodoidea</taxon>
        <taxon>Ixodidae</taxon>
        <taxon>Amblyomminae</taxon>
        <taxon>Amblyomma</taxon>
    </lineage>
</organism>
<dbReference type="Proteomes" id="UP001321473">
    <property type="component" value="Unassembled WGS sequence"/>
</dbReference>
<feature type="non-terminal residue" evidence="1">
    <location>
        <position position="1"/>
    </location>
</feature>
<dbReference type="EMBL" id="JARKHS020003937">
    <property type="protein sequence ID" value="KAK8785103.1"/>
    <property type="molecule type" value="Genomic_DNA"/>
</dbReference>
<evidence type="ECO:0000313" key="2">
    <source>
        <dbReference type="Proteomes" id="UP001321473"/>
    </source>
</evidence>
<dbReference type="AlphaFoldDB" id="A0AAQ4FE54"/>